<accession>A0A2W4ZDJ5</accession>
<proteinExistence type="predicted"/>
<feature type="transmembrane region" description="Helical" evidence="1">
    <location>
        <begin position="42"/>
        <end position="62"/>
    </location>
</feature>
<comment type="caution">
    <text evidence="2">The sequence shown here is derived from an EMBL/GenBank/DDBJ whole genome shotgun (WGS) entry which is preliminary data.</text>
</comment>
<dbReference type="Proteomes" id="UP000248614">
    <property type="component" value="Unassembled WGS sequence"/>
</dbReference>
<name>A0A2W4ZDJ5_9SPHN</name>
<organism evidence="2 3">
    <name type="scientific">Sphingomonas hengshuiensis</name>
    <dbReference type="NCBI Taxonomy" id="1609977"/>
    <lineage>
        <taxon>Bacteria</taxon>
        <taxon>Pseudomonadati</taxon>
        <taxon>Pseudomonadota</taxon>
        <taxon>Alphaproteobacteria</taxon>
        <taxon>Sphingomonadales</taxon>
        <taxon>Sphingomonadaceae</taxon>
        <taxon>Sphingomonas</taxon>
    </lineage>
</organism>
<keyword evidence="1" id="KW-0812">Transmembrane</keyword>
<gene>
    <name evidence="2" type="ORF">DI632_07710</name>
</gene>
<sequence length="68" mass="7492">MRIVRRALTIVGAILACVGLFWLGQGMGIIRWPAGSFMVDQYLWVVSGSVIAALGLLLVLIARRLPRR</sequence>
<keyword evidence="1" id="KW-0472">Membrane</keyword>
<dbReference type="EMBL" id="QFNF01000015">
    <property type="protein sequence ID" value="PZO78029.1"/>
    <property type="molecule type" value="Genomic_DNA"/>
</dbReference>
<evidence type="ECO:0000256" key="1">
    <source>
        <dbReference type="SAM" id="Phobius"/>
    </source>
</evidence>
<evidence type="ECO:0000313" key="2">
    <source>
        <dbReference type="EMBL" id="PZO78029.1"/>
    </source>
</evidence>
<keyword evidence="1" id="KW-1133">Transmembrane helix</keyword>
<dbReference type="PROSITE" id="PS51257">
    <property type="entry name" value="PROKAR_LIPOPROTEIN"/>
    <property type="match status" value="1"/>
</dbReference>
<evidence type="ECO:0000313" key="3">
    <source>
        <dbReference type="Proteomes" id="UP000248614"/>
    </source>
</evidence>
<reference evidence="2 3" key="1">
    <citation type="submission" date="2017-08" db="EMBL/GenBank/DDBJ databases">
        <title>Infants hospitalized years apart are colonized by the same room-sourced microbial strains.</title>
        <authorList>
            <person name="Brooks B."/>
            <person name="Olm M.R."/>
            <person name="Firek B.A."/>
            <person name="Baker R."/>
            <person name="Thomas B.C."/>
            <person name="Morowitz M.J."/>
            <person name="Banfield J.F."/>
        </authorList>
    </citation>
    <scope>NUCLEOTIDE SEQUENCE [LARGE SCALE GENOMIC DNA]</scope>
    <source>
        <strain evidence="2">S2_018_000_R3_110</strain>
    </source>
</reference>
<protein>
    <submittedName>
        <fullName evidence="2">Uncharacterized protein</fullName>
    </submittedName>
</protein>
<dbReference type="AlphaFoldDB" id="A0A2W4ZDJ5"/>
<feature type="transmembrane region" description="Helical" evidence="1">
    <location>
        <begin position="7"/>
        <end position="30"/>
    </location>
</feature>